<sequence>METVSRQGRSFREGMVLGLTMAEIMLLLVFCLLMGVAGLFAHEREKLRQVEAELVTARRIAAGNEAVLAEIKTQPLLAEELRHRAGGANPPPIGAFWQKLVERYAAVEELHKSGLTVDEARAEAEKYQAWKPVLDALAARQIAPKDAETVGHVIDAGRDAERAASAAASAAAPGRGEHDWPPIISLSEADGYYFRSGSAELTPAFEKQLKDFVVPRLVDMIKQYNVDVVEVIGHTDELPVARGASNLDQDIVKVVKGQEAIGRLAPADNAGLGLARAVAVVQVLAADPRLAGINVLPFSAAQLIEPDGRLTAGDSVLDMENRRRIEIRVRRSAPASETGAPPATTPAKP</sequence>
<evidence type="ECO:0000256" key="2">
    <source>
        <dbReference type="SAM" id="Phobius"/>
    </source>
</evidence>
<dbReference type="RefSeq" id="WP_153479185.1">
    <property type="nucleotide sequence ID" value="NZ_VWNA01000001.1"/>
</dbReference>
<feature type="compositionally biased region" description="Low complexity" evidence="1">
    <location>
        <begin position="333"/>
        <end position="349"/>
    </location>
</feature>
<reference evidence="3 4" key="1">
    <citation type="submission" date="2019-09" db="EMBL/GenBank/DDBJ databases">
        <title>Segnochrobactrum spirostomi gen. nov., sp. nov., isolated from the ciliate Spirostomum cf. yagiui and description of a novel family, Segnochrobactraceae fam. nov. within the order Rhizobiales of the class Alphaproteobacteria.</title>
        <authorList>
            <person name="Akter S."/>
            <person name="Shazib S.U.A."/>
            <person name="Shin M.K."/>
        </authorList>
    </citation>
    <scope>NUCLEOTIDE SEQUENCE [LARGE SCALE GENOMIC DNA]</scope>
    <source>
        <strain evidence="3 4">Sp-1</strain>
    </source>
</reference>
<accession>A0A6A7Y1D7</accession>
<organism evidence="3 4">
    <name type="scientific">Segnochrobactrum spirostomi</name>
    <dbReference type="NCBI Taxonomy" id="2608987"/>
    <lineage>
        <taxon>Bacteria</taxon>
        <taxon>Pseudomonadati</taxon>
        <taxon>Pseudomonadota</taxon>
        <taxon>Alphaproteobacteria</taxon>
        <taxon>Hyphomicrobiales</taxon>
        <taxon>Segnochrobactraceae</taxon>
        <taxon>Segnochrobactrum</taxon>
    </lineage>
</organism>
<evidence type="ECO:0000313" key="3">
    <source>
        <dbReference type="EMBL" id="MQT11921.1"/>
    </source>
</evidence>
<keyword evidence="2" id="KW-0812">Transmembrane</keyword>
<dbReference type="InterPro" id="IPR036737">
    <property type="entry name" value="OmpA-like_sf"/>
</dbReference>
<feature type="region of interest" description="Disordered" evidence="1">
    <location>
        <begin position="329"/>
        <end position="349"/>
    </location>
</feature>
<name>A0A6A7Y1D7_9HYPH</name>
<evidence type="ECO:0000256" key="1">
    <source>
        <dbReference type="SAM" id="MobiDB-lite"/>
    </source>
</evidence>
<keyword evidence="4" id="KW-1185">Reference proteome</keyword>
<keyword evidence="2" id="KW-1133">Transmembrane helix</keyword>
<keyword evidence="2" id="KW-0472">Membrane</keyword>
<feature type="transmembrane region" description="Helical" evidence="2">
    <location>
        <begin position="15"/>
        <end position="41"/>
    </location>
</feature>
<dbReference type="EMBL" id="VWNA01000001">
    <property type="protein sequence ID" value="MQT11921.1"/>
    <property type="molecule type" value="Genomic_DNA"/>
</dbReference>
<proteinExistence type="predicted"/>
<evidence type="ECO:0000313" key="4">
    <source>
        <dbReference type="Proteomes" id="UP000332515"/>
    </source>
</evidence>
<dbReference type="Gene3D" id="3.30.1330.60">
    <property type="entry name" value="OmpA-like domain"/>
    <property type="match status" value="1"/>
</dbReference>
<gene>
    <name evidence="3" type="ORF">F0357_04380</name>
</gene>
<protein>
    <submittedName>
        <fullName evidence="3">OmpA family protein</fullName>
    </submittedName>
</protein>
<dbReference type="SUPFAM" id="SSF103088">
    <property type="entry name" value="OmpA-like"/>
    <property type="match status" value="1"/>
</dbReference>
<comment type="caution">
    <text evidence="3">The sequence shown here is derived from an EMBL/GenBank/DDBJ whole genome shotgun (WGS) entry which is preliminary data.</text>
</comment>
<dbReference type="AlphaFoldDB" id="A0A6A7Y1D7"/>
<dbReference type="Proteomes" id="UP000332515">
    <property type="component" value="Unassembled WGS sequence"/>
</dbReference>